<dbReference type="InterPro" id="IPR001173">
    <property type="entry name" value="Glyco_trans_2-like"/>
</dbReference>
<gene>
    <name evidence="2" type="ORF">JKG61_03515</name>
</gene>
<dbReference type="RefSeq" id="WP_262896188.1">
    <property type="nucleotide sequence ID" value="NZ_JAERTY010000002.1"/>
</dbReference>
<protein>
    <submittedName>
        <fullName evidence="2">Glycosyltransferase family 2 protein</fullName>
    </submittedName>
</protein>
<dbReference type="InterPro" id="IPR029044">
    <property type="entry name" value="Nucleotide-diphossugar_trans"/>
</dbReference>
<organism evidence="2 3">
    <name type="scientific">Sphingobacterium faecale</name>
    <dbReference type="NCBI Taxonomy" id="2803775"/>
    <lineage>
        <taxon>Bacteria</taxon>
        <taxon>Pseudomonadati</taxon>
        <taxon>Bacteroidota</taxon>
        <taxon>Sphingobacteriia</taxon>
        <taxon>Sphingobacteriales</taxon>
        <taxon>Sphingobacteriaceae</taxon>
        <taxon>Sphingobacterium</taxon>
    </lineage>
</organism>
<evidence type="ECO:0000259" key="1">
    <source>
        <dbReference type="Pfam" id="PF00535"/>
    </source>
</evidence>
<name>A0ABS1QZG2_9SPHI</name>
<reference evidence="2 3" key="1">
    <citation type="submission" date="2021-01" db="EMBL/GenBank/DDBJ databases">
        <title>C459-1 draft genome sequence.</title>
        <authorList>
            <person name="Zhang X.-F."/>
        </authorList>
    </citation>
    <scope>NUCLEOTIDE SEQUENCE [LARGE SCALE GENOMIC DNA]</scope>
    <source>
        <strain evidence="3">C459-1</strain>
    </source>
</reference>
<dbReference type="InterPro" id="IPR050834">
    <property type="entry name" value="Glycosyltransf_2"/>
</dbReference>
<sequence length="249" mass="28483">MVSIVVPCFNHGHFLKETIYSILASFYKNVEIIIVDDGSTDDSRLVADRLVKEFTNVSYLYQENQGPSAARNNGIAQAKGVYILPIDADDLISPDYIGKAVDVLESRPKVKVVYAEAEKFGAVNKLWKLKSYSRKALAMDNMIYVSAVFRKADWSRVGGYTEDAVLVREDWEFWIKMLKDGGEVVKLPFVGFYYRIHSSSRRRSMSKAKKNAEIDYLNLHHIEFFKETIAGPLRKSRSLSPWINRFFSS</sequence>
<dbReference type="EMBL" id="JAERTY010000002">
    <property type="protein sequence ID" value="MBL1407810.1"/>
    <property type="molecule type" value="Genomic_DNA"/>
</dbReference>
<dbReference type="Proteomes" id="UP000625283">
    <property type="component" value="Unassembled WGS sequence"/>
</dbReference>
<dbReference type="CDD" id="cd00761">
    <property type="entry name" value="Glyco_tranf_GTA_type"/>
    <property type="match status" value="1"/>
</dbReference>
<dbReference type="SUPFAM" id="SSF53448">
    <property type="entry name" value="Nucleotide-diphospho-sugar transferases"/>
    <property type="match status" value="1"/>
</dbReference>
<accession>A0ABS1QZG2</accession>
<keyword evidence="3" id="KW-1185">Reference proteome</keyword>
<evidence type="ECO:0000313" key="3">
    <source>
        <dbReference type="Proteomes" id="UP000625283"/>
    </source>
</evidence>
<dbReference type="PANTHER" id="PTHR43685:SF2">
    <property type="entry name" value="GLYCOSYLTRANSFERASE 2-LIKE DOMAIN-CONTAINING PROTEIN"/>
    <property type="match status" value="1"/>
</dbReference>
<comment type="caution">
    <text evidence="2">The sequence shown here is derived from an EMBL/GenBank/DDBJ whole genome shotgun (WGS) entry which is preliminary data.</text>
</comment>
<feature type="domain" description="Glycosyltransferase 2-like" evidence="1">
    <location>
        <begin position="3"/>
        <end position="131"/>
    </location>
</feature>
<proteinExistence type="predicted"/>
<evidence type="ECO:0000313" key="2">
    <source>
        <dbReference type="EMBL" id="MBL1407810.1"/>
    </source>
</evidence>
<dbReference type="Pfam" id="PF00535">
    <property type="entry name" value="Glycos_transf_2"/>
    <property type="match status" value="1"/>
</dbReference>
<dbReference type="Gene3D" id="3.90.550.10">
    <property type="entry name" value="Spore Coat Polysaccharide Biosynthesis Protein SpsA, Chain A"/>
    <property type="match status" value="1"/>
</dbReference>
<dbReference type="PANTHER" id="PTHR43685">
    <property type="entry name" value="GLYCOSYLTRANSFERASE"/>
    <property type="match status" value="1"/>
</dbReference>